<evidence type="ECO:0000313" key="9">
    <source>
        <dbReference type="EMBL" id="RVU25641.1"/>
    </source>
</evidence>
<dbReference type="GO" id="GO:0016020">
    <property type="term" value="C:membrane"/>
    <property type="evidence" value="ECO:0007669"/>
    <property type="project" value="UniProtKB-SubCell"/>
</dbReference>
<dbReference type="GO" id="GO:0012505">
    <property type="term" value="C:endomembrane system"/>
    <property type="evidence" value="ECO:0007669"/>
    <property type="project" value="UniProtKB-SubCell"/>
</dbReference>
<protein>
    <submittedName>
        <fullName evidence="9">NADH-quinone oxidoreductase subunit M</fullName>
    </submittedName>
</protein>
<dbReference type="EMBL" id="SACY01000002">
    <property type="protein sequence ID" value="RVU25641.1"/>
    <property type="molecule type" value="Genomic_DNA"/>
</dbReference>
<organism evidence="9 10">
    <name type="scientific">Sandaracinomonas limnophila</name>
    <dbReference type="NCBI Taxonomy" id="1862386"/>
    <lineage>
        <taxon>Bacteria</taxon>
        <taxon>Pseudomonadati</taxon>
        <taxon>Bacteroidota</taxon>
        <taxon>Cytophagia</taxon>
        <taxon>Cytophagales</taxon>
        <taxon>Flectobacillaceae</taxon>
        <taxon>Sandaracinomonas</taxon>
    </lineage>
</organism>
<feature type="domain" description="NADH:quinone oxidoreductase/Mrp antiporter transmembrane" evidence="8">
    <location>
        <begin position="267"/>
        <end position="473"/>
    </location>
</feature>
<dbReference type="InterPro" id="IPR001750">
    <property type="entry name" value="ND/Mrp_TM"/>
</dbReference>
<dbReference type="GO" id="GO:0048039">
    <property type="term" value="F:ubiquinone binding"/>
    <property type="evidence" value="ECO:0007669"/>
    <property type="project" value="TreeGrafter"/>
</dbReference>
<feature type="transmembrane region" description="Helical" evidence="7">
    <location>
        <begin position="87"/>
        <end position="105"/>
    </location>
</feature>
<dbReference type="GO" id="GO:0042773">
    <property type="term" value="P:ATP synthesis coupled electron transport"/>
    <property type="evidence" value="ECO:0007669"/>
    <property type="project" value="InterPro"/>
</dbReference>
<feature type="transmembrane region" description="Helical" evidence="7">
    <location>
        <begin position="389"/>
        <end position="411"/>
    </location>
</feature>
<dbReference type="NCBIfam" id="TIGR01972">
    <property type="entry name" value="NDH_I_M"/>
    <property type="match status" value="1"/>
</dbReference>
<dbReference type="InterPro" id="IPR003918">
    <property type="entry name" value="NADH_UbQ_OxRdtase"/>
</dbReference>
<gene>
    <name evidence="9" type="ORF">EOJ36_04285</name>
</gene>
<feature type="transmembrane region" description="Helical" evidence="7">
    <location>
        <begin position="334"/>
        <end position="355"/>
    </location>
</feature>
<name>A0A437PTQ7_9BACT</name>
<dbReference type="InterPro" id="IPR010227">
    <property type="entry name" value="NADH_Q_OxRdtase_chainM/4"/>
</dbReference>
<sequence>MTLPILSLIICIPLLAALVLASGKLKGYAQQISLGASLIQIGLLIKLALGYQTSTATFQWVEQHDWIHFSLGSLGQFVAKYHLGIDGLSFGLIILTGIISSIAIWNSDSIKEKTSSYFALIMLLNASLMGCFLAKDFLLFYLFFEFMLLPMYFLIGIWGGPRKEYASIKFFIYTLAGSLFILLALLALGTSYIDPYETALAIDFIQPGQAFSAENAQMIQTAIANGEIASDKWVHSFDAAVFADLKNCYYKSILHPDSAWVLGNLSAREWAFWLLFIGFGIKLPIVPFHTWLPDAHVEAPTPVSVLLAGVLLKIGAYGWLRFTLPFFPKEALEFSNILSGIGAISIIYGAFNALAMTDLKKLVAYSSISHMGFVLLGIASFTAEGWQGAIFQLISHGVLSSLLFLLVGVIYDRTHDRSIQNYSGLAQIMPAYTFITGLAFFASLGLPGFSGFIGEFFSLMGSFNSQHSSAIWAILGGLGIILGAGYFLWTFQKMFLGKQYLKNSEWLLSDLTRKEKLSLYFLGISSLLLGIFPSIIFNLTDNWVSHLINQLF</sequence>
<evidence type="ECO:0000256" key="1">
    <source>
        <dbReference type="ARBA" id="ARBA00004127"/>
    </source>
</evidence>
<evidence type="ECO:0000256" key="4">
    <source>
        <dbReference type="ARBA" id="ARBA00022989"/>
    </source>
</evidence>
<evidence type="ECO:0000256" key="2">
    <source>
        <dbReference type="ARBA" id="ARBA00009025"/>
    </source>
</evidence>
<dbReference type="RefSeq" id="WP_127802794.1">
    <property type="nucleotide sequence ID" value="NZ_SACY01000002.1"/>
</dbReference>
<evidence type="ECO:0000256" key="5">
    <source>
        <dbReference type="ARBA" id="ARBA00023136"/>
    </source>
</evidence>
<feature type="transmembrane region" description="Helical" evidence="7">
    <location>
        <begin position="431"/>
        <end position="450"/>
    </location>
</feature>
<feature type="transmembrane region" description="Helical" evidence="7">
    <location>
        <begin position="170"/>
        <end position="193"/>
    </location>
</feature>
<comment type="subcellular location">
    <subcellularLocation>
        <location evidence="1">Endomembrane system</location>
        <topology evidence="1">Multi-pass membrane protein</topology>
    </subcellularLocation>
    <subcellularLocation>
        <location evidence="6">Membrane</location>
        <topology evidence="6">Multi-pass membrane protein</topology>
    </subcellularLocation>
</comment>
<evidence type="ECO:0000259" key="8">
    <source>
        <dbReference type="Pfam" id="PF00361"/>
    </source>
</evidence>
<dbReference type="GO" id="GO:0015990">
    <property type="term" value="P:electron transport coupled proton transport"/>
    <property type="evidence" value="ECO:0007669"/>
    <property type="project" value="TreeGrafter"/>
</dbReference>
<feature type="transmembrane region" description="Helical" evidence="7">
    <location>
        <begin position="470"/>
        <end position="489"/>
    </location>
</feature>
<dbReference type="AlphaFoldDB" id="A0A437PTQ7"/>
<evidence type="ECO:0000256" key="3">
    <source>
        <dbReference type="ARBA" id="ARBA00022692"/>
    </source>
</evidence>
<dbReference type="PANTHER" id="PTHR43507:SF1">
    <property type="entry name" value="NADH-UBIQUINONE OXIDOREDUCTASE CHAIN 4"/>
    <property type="match status" value="1"/>
</dbReference>
<feature type="domain" description="NADH:quinone oxidoreductase/Mrp antiporter transmembrane" evidence="8">
    <location>
        <begin position="134"/>
        <end position="188"/>
    </location>
</feature>
<feature type="transmembrane region" description="Helical" evidence="7">
    <location>
        <begin position="517"/>
        <end position="537"/>
    </location>
</feature>
<keyword evidence="4 7" id="KW-1133">Transmembrane helix</keyword>
<reference evidence="9 10" key="1">
    <citation type="submission" date="2019-01" db="EMBL/GenBank/DDBJ databases">
        <authorList>
            <person name="Chen W.-M."/>
        </authorList>
    </citation>
    <scope>NUCLEOTIDE SEQUENCE [LARGE SCALE GENOMIC DNA]</scope>
    <source>
        <strain evidence="9 10">FSY-15</strain>
    </source>
</reference>
<comment type="caution">
    <text evidence="9">The sequence shown here is derived from an EMBL/GenBank/DDBJ whole genome shotgun (WGS) entry which is preliminary data.</text>
</comment>
<comment type="similarity">
    <text evidence="2">Belongs to the complex I subunit 4 family.</text>
</comment>
<dbReference type="Pfam" id="PF00361">
    <property type="entry name" value="Proton_antipo_M"/>
    <property type="match status" value="2"/>
</dbReference>
<dbReference type="OrthoDB" id="9811718at2"/>
<dbReference type="PANTHER" id="PTHR43507">
    <property type="entry name" value="NADH-UBIQUINONE OXIDOREDUCTASE CHAIN 4"/>
    <property type="match status" value="1"/>
</dbReference>
<keyword evidence="3 6" id="KW-0812">Transmembrane</keyword>
<evidence type="ECO:0000256" key="7">
    <source>
        <dbReference type="SAM" id="Phobius"/>
    </source>
</evidence>
<proteinExistence type="inferred from homology"/>
<accession>A0A437PTQ7</accession>
<evidence type="ECO:0000313" key="10">
    <source>
        <dbReference type="Proteomes" id="UP000282832"/>
    </source>
</evidence>
<dbReference type="GO" id="GO:0008137">
    <property type="term" value="F:NADH dehydrogenase (ubiquinone) activity"/>
    <property type="evidence" value="ECO:0007669"/>
    <property type="project" value="InterPro"/>
</dbReference>
<feature type="transmembrane region" description="Helical" evidence="7">
    <location>
        <begin position="117"/>
        <end position="134"/>
    </location>
</feature>
<feature type="transmembrane region" description="Helical" evidence="7">
    <location>
        <begin position="140"/>
        <end position="158"/>
    </location>
</feature>
<dbReference type="GO" id="GO:0003954">
    <property type="term" value="F:NADH dehydrogenase activity"/>
    <property type="evidence" value="ECO:0007669"/>
    <property type="project" value="TreeGrafter"/>
</dbReference>
<keyword evidence="5 7" id="KW-0472">Membrane</keyword>
<dbReference type="Proteomes" id="UP000282832">
    <property type="component" value="Unassembled WGS sequence"/>
</dbReference>
<feature type="transmembrane region" description="Helical" evidence="7">
    <location>
        <begin position="362"/>
        <end position="383"/>
    </location>
</feature>
<dbReference type="PRINTS" id="PR01437">
    <property type="entry name" value="NUOXDRDTASE4"/>
</dbReference>
<keyword evidence="10" id="KW-1185">Reference proteome</keyword>
<feature type="transmembrane region" description="Helical" evidence="7">
    <location>
        <begin position="270"/>
        <end position="291"/>
    </location>
</feature>
<evidence type="ECO:0000256" key="6">
    <source>
        <dbReference type="RuleBase" id="RU000320"/>
    </source>
</evidence>
<feature type="transmembrane region" description="Helical" evidence="7">
    <location>
        <begin position="303"/>
        <end position="322"/>
    </location>
</feature>